<evidence type="ECO:0000313" key="2">
    <source>
        <dbReference type="EMBL" id="GFH43972.1"/>
    </source>
</evidence>
<protein>
    <submittedName>
        <fullName evidence="2">Uncharacterized protein</fullName>
    </submittedName>
</protein>
<name>A0AAD3CD70_9STRA</name>
<dbReference type="EMBL" id="BLLK01000019">
    <property type="protein sequence ID" value="GFH43972.1"/>
    <property type="molecule type" value="Genomic_DNA"/>
</dbReference>
<feature type="chain" id="PRO_5041925048" evidence="1">
    <location>
        <begin position="19"/>
        <end position="258"/>
    </location>
</feature>
<organism evidence="2 3">
    <name type="scientific">Chaetoceros tenuissimus</name>
    <dbReference type="NCBI Taxonomy" id="426638"/>
    <lineage>
        <taxon>Eukaryota</taxon>
        <taxon>Sar</taxon>
        <taxon>Stramenopiles</taxon>
        <taxon>Ochrophyta</taxon>
        <taxon>Bacillariophyta</taxon>
        <taxon>Coscinodiscophyceae</taxon>
        <taxon>Chaetocerotophycidae</taxon>
        <taxon>Chaetocerotales</taxon>
        <taxon>Chaetocerotaceae</taxon>
        <taxon>Chaetoceros</taxon>
    </lineage>
</organism>
<dbReference type="AlphaFoldDB" id="A0AAD3CD70"/>
<reference evidence="2 3" key="1">
    <citation type="journal article" date="2021" name="Sci. Rep.">
        <title>The genome of the diatom Chaetoceros tenuissimus carries an ancient integrated fragment of an extant virus.</title>
        <authorList>
            <person name="Hongo Y."/>
            <person name="Kimura K."/>
            <person name="Takaki Y."/>
            <person name="Yoshida Y."/>
            <person name="Baba S."/>
            <person name="Kobayashi G."/>
            <person name="Nagasaki K."/>
            <person name="Hano T."/>
            <person name="Tomaru Y."/>
        </authorList>
    </citation>
    <scope>NUCLEOTIDE SEQUENCE [LARGE SCALE GENOMIC DNA]</scope>
    <source>
        <strain evidence="2 3">NIES-3715</strain>
    </source>
</reference>
<evidence type="ECO:0000313" key="3">
    <source>
        <dbReference type="Proteomes" id="UP001054902"/>
    </source>
</evidence>
<gene>
    <name evidence="2" type="ORF">CTEN210_00446</name>
</gene>
<proteinExistence type="predicted"/>
<sequence length="258" mass="28773">MKSFAPVLVLISFFVCEAFIASSTSTKKRNSSITQHRSFFGFGLDEKQASTSTKDNSLIQKTKDIIQNKSGFYSPYDADVFAQDFVFRGPFVGPLNKKDYLATMDAFGIYKAFPDISANAWGFNIDPENPNRVWFMVRNTGTFSGEPLIPDTLAIKPNGEELNGCPETFSIIFDEEEKMKYLSVGYVADRFDGNTKGKGAAFGIFNVIGLPLPKVGPVLSFLQWFGSEVYGKPPLSYSTDVPEWWQKKSKDKSSQGFL</sequence>
<keyword evidence="3" id="KW-1185">Reference proteome</keyword>
<dbReference type="Proteomes" id="UP001054902">
    <property type="component" value="Unassembled WGS sequence"/>
</dbReference>
<dbReference type="Gene3D" id="3.10.450.50">
    <property type="match status" value="1"/>
</dbReference>
<accession>A0AAD3CD70</accession>
<comment type="caution">
    <text evidence="2">The sequence shown here is derived from an EMBL/GenBank/DDBJ whole genome shotgun (WGS) entry which is preliminary data.</text>
</comment>
<evidence type="ECO:0000256" key="1">
    <source>
        <dbReference type="SAM" id="SignalP"/>
    </source>
</evidence>
<keyword evidence="1" id="KW-0732">Signal</keyword>
<feature type="signal peptide" evidence="1">
    <location>
        <begin position="1"/>
        <end position="18"/>
    </location>
</feature>